<accession>A0A242K166</accession>
<dbReference type="EMBL" id="NGMO01000002">
    <property type="protein sequence ID" value="OTP11014.1"/>
    <property type="molecule type" value="Genomic_DNA"/>
</dbReference>
<organism evidence="5 6">
    <name type="scientific">Candidatus Enterococcus wittei</name>
    <dbReference type="NCBI Taxonomy" id="1987383"/>
    <lineage>
        <taxon>Bacteria</taxon>
        <taxon>Bacillati</taxon>
        <taxon>Bacillota</taxon>
        <taxon>Bacilli</taxon>
        <taxon>Lactobacillales</taxon>
        <taxon>Enterococcaceae</taxon>
        <taxon>Enterococcus</taxon>
    </lineage>
</organism>
<dbReference type="SMART" id="SM00342">
    <property type="entry name" value="HTH_ARAC"/>
    <property type="match status" value="1"/>
</dbReference>
<dbReference type="GO" id="GO:0043565">
    <property type="term" value="F:sequence-specific DNA binding"/>
    <property type="evidence" value="ECO:0007669"/>
    <property type="project" value="InterPro"/>
</dbReference>
<feature type="domain" description="HTH araC/xylS-type" evidence="4">
    <location>
        <begin position="190"/>
        <end position="288"/>
    </location>
</feature>
<keyword evidence="6" id="KW-1185">Reference proteome</keyword>
<dbReference type="PANTHER" id="PTHR43280:SF28">
    <property type="entry name" value="HTH-TYPE TRANSCRIPTIONAL ACTIVATOR RHAS"/>
    <property type="match status" value="1"/>
</dbReference>
<proteinExistence type="predicted"/>
<dbReference type="InterPro" id="IPR037923">
    <property type="entry name" value="HTH-like"/>
</dbReference>
<comment type="caution">
    <text evidence="5">The sequence shown here is derived from an EMBL/GenBank/DDBJ whole genome shotgun (WGS) entry which is preliminary data.</text>
</comment>
<gene>
    <name evidence="5" type="ORF">A5844_001148</name>
</gene>
<evidence type="ECO:0000259" key="4">
    <source>
        <dbReference type="PROSITE" id="PS01124"/>
    </source>
</evidence>
<keyword evidence="3" id="KW-0804">Transcription</keyword>
<dbReference type="RefSeq" id="WP_086284321.1">
    <property type="nucleotide sequence ID" value="NZ_NGMO01000002.1"/>
</dbReference>
<reference evidence="5 6" key="1">
    <citation type="submission" date="2017-05" db="EMBL/GenBank/DDBJ databases">
        <title>The Genome Sequence of Enterococcus sp. 10A9_DIV0425.</title>
        <authorList>
            <consortium name="The Broad Institute Genomics Platform"/>
            <consortium name="The Broad Institute Genomic Center for Infectious Diseases"/>
            <person name="Earl A."/>
            <person name="Manson A."/>
            <person name="Schwartman J."/>
            <person name="Gilmore M."/>
            <person name="Abouelleil A."/>
            <person name="Cao P."/>
            <person name="Chapman S."/>
            <person name="Cusick C."/>
            <person name="Shea T."/>
            <person name="Young S."/>
            <person name="Neafsey D."/>
            <person name="Nusbaum C."/>
            <person name="Birren B."/>
        </authorList>
    </citation>
    <scope>NUCLEOTIDE SEQUENCE [LARGE SCALE GENOMIC DNA]</scope>
    <source>
        <strain evidence="5 6">10A9_DIV0425</strain>
    </source>
</reference>
<protein>
    <submittedName>
        <fullName evidence="5">AraC family transcriptional regulator</fullName>
    </submittedName>
</protein>
<dbReference type="Proteomes" id="UP000194933">
    <property type="component" value="Unassembled WGS sequence"/>
</dbReference>
<evidence type="ECO:0000256" key="3">
    <source>
        <dbReference type="ARBA" id="ARBA00023163"/>
    </source>
</evidence>
<dbReference type="PROSITE" id="PS00041">
    <property type="entry name" value="HTH_ARAC_FAMILY_1"/>
    <property type="match status" value="1"/>
</dbReference>
<keyword evidence="1" id="KW-0805">Transcription regulation</keyword>
<dbReference type="GO" id="GO:0003700">
    <property type="term" value="F:DNA-binding transcription factor activity"/>
    <property type="evidence" value="ECO:0007669"/>
    <property type="project" value="InterPro"/>
</dbReference>
<dbReference type="InterPro" id="IPR018062">
    <property type="entry name" value="HTH_AraC-typ_CS"/>
</dbReference>
<sequence length="289" mass="34437">MDYWEKANHSWSEDSSRVILTPTQRSRNLFFYIQEIGHFKAPTPYYTERSHLPSFLIKFTLSGEGLLTYQGKQYHLRAGDLFFIDCQEYQRYQTISDIPWEMDWIHLYGQNISSFYQEFIRDGEHTCHTTTVPSKNKIHRLITQLIHMQQGANARTDFQSSLNIHELLNELILQKYQMDFEEADIPVYIRELQQYLEAHFKETITLKQLEQHFLLNKYQLSKDFSKYIGSPPIDYLINKKLSYAKDLLRYTDFSIRAIAEEIGIDNSAYFSRLFKSKTGLSPRDFRRFT</sequence>
<dbReference type="PROSITE" id="PS01124">
    <property type="entry name" value="HTH_ARAC_FAMILY_2"/>
    <property type="match status" value="1"/>
</dbReference>
<evidence type="ECO:0000256" key="1">
    <source>
        <dbReference type="ARBA" id="ARBA00023015"/>
    </source>
</evidence>
<dbReference type="SUPFAM" id="SSF51215">
    <property type="entry name" value="Regulatory protein AraC"/>
    <property type="match status" value="1"/>
</dbReference>
<dbReference type="Pfam" id="PF12833">
    <property type="entry name" value="HTH_18"/>
    <property type="match status" value="1"/>
</dbReference>
<dbReference type="Gene3D" id="1.10.10.60">
    <property type="entry name" value="Homeodomain-like"/>
    <property type="match status" value="2"/>
</dbReference>
<dbReference type="InterPro" id="IPR020449">
    <property type="entry name" value="Tscrpt_reg_AraC-type_HTH"/>
</dbReference>
<dbReference type="PANTHER" id="PTHR43280">
    <property type="entry name" value="ARAC-FAMILY TRANSCRIPTIONAL REGULATOR"/>
    <property type="match status" value="1"/>
</dbReference>
<dbReference type="Pfam" id="PF02311">
    <property type="entry name" value="AraC_binding"/>
    <property type="match status" value="1"/>
</dbReference>
<dbReference type="Gene3D" id="2.60.120.280">
    <property type="entry name" value="Regulatory protein AraC"/>
    <property type="match status" value="1"/>
</dbReference>
<evidence type="ECO:0000256" key="2">
    <source>
        <dbReference type="ARBA" id="ARBA00023125"/>
    </source>
</evidence>
<evidence type="ECO:0000313" key="5">
    <source>
        <dbReference type="EMBL" id="OTP11014.1"/>
    </source>
</evidence>
<dbReference type="SUPFAM" id="SSF46689">
    <property type="entry name" value="Homeodomain-like"/>
    <property type="match status" value="1"/>
</dbReference>
<name>A0A242K166_9ENTE</name>
<evidence type="ECO:0000313" key="6">
    <source>
        <dbReference type="Proteomes" id="UP000194933"/>
    </source>
</evidence>
<dbReference type="InterPro" id="IPR018060">
    <property type="entry name" value="HTH_AraC"/>
</dbReference>
<dbReference type="PRINTS" id="PR00032">
    <property type="entry name" value="HTHARAC"/>
</dbReference>
<dbReference type="AlphaFoldDB" id="A0A242K166"/>
<dbReference type="InterPro" id="IPR009057">
    <property type="entry name" value="Homeodomain-like_sf"/>
</dbReference>
<keyword evidence="2" id="KW-0238">DNA-binding</keyword>
<dbReference type="STRING" id="1987383.A5844_001148"/>
<dbReference type="InterPro" id="IPR003313">
    <property type="entry name" value="AraC-bd"/>
</dbReference>